<organism evidence="1 2">
    <name type="scientific">Actinacidiphila oryziradicis</name>
    <dbReference type="NCBI Taxonomy" id="2571141"/>
    <lineage>
        <taxon>Bacteria</taxon>
        <taxon>Bacillati</taxon>
        <taxon>Actinomycetota</taxon>
        <taxon>Actinomycetes</taxon>
        <taxon>Kitasatosporales</taxon>
        <taxon>Streptomycetaceae</taxon>
        <taxon>Actinacidiphila</taxon>
    </lineage>
</organism>
<gene>
    <name evidence="1" type="ORF">FCI23_52720</name>
</gene>
<accession>A0A4U0RJN7</accession>
<comment type="caution">
    <text evidence="1">The sequence shown here is derived from an EMBL/GenBank/DDBJ whole genome shotgun (WGS) entry which is preliminary data.</text>
</comment>
<evidence type="ECO:0000313" key="2">
    <source>
        <dbReference type="Proteomes" id="UP000305778"/>
    </source>
</evidence>
<keyword evidence="2" id="KW-1185">Reference proteome</keyword>
<dbReference type="Proteomes" id="UP000305778">
    <property type="component" value="Unassembled WGS sequence"/>
</dbReference>
<proteinExistence type="predicted"/>
<dbReference type="AlphaFoldDB" id="A0A4U0RJN7"/>
<evidence type="ECO:0000313" key="1">
    <source>
        <dbReference type="EMBL" id="TJZ94960.1"/>
    </source>
</evidence>
<name>A0A4U0RJN7_9ACTN</name>
<dbReference type="EMBL" id="SUMC01000194">
    <property type="protein sequence ID" value="TJZ94960.1"/>
    <property type="molecule type" value="Genomic_DNA"/>
</dbReference>
<dbReference type="RefSeq" id="WP_136731108.1">
    <property type="nucleotide sequence ID" value="NZ_SUMC01000194.1"/>
</dbReference>
<protein>
    <submittedName>
        <fullName evidence="1">Uncharacterized protein</fullName>
    </submittedName>
</protein>
<reference evidence="1 2" key="1">
    <citation type="submission" date="2019-04" db="EMBL/GenBank/DDBJ databases">
        <title>Streptomyces oryziradicis sp. nov., a novel actinomycete isolated from rhizosphere soil of rice (Oryza sativa L.).</title>
        <authorList>
            <person name="Li C."/>
        </authorList>
    </citation>
    <scope>NUCLEOTIDE SEQUENCE [LARGE SCALE GENOMIC DNA]</scope>
    <source>
        <strain evidence="1 2">NEAU-C40</strain>
    </source>
</reference>
<sequence>MAGLSEESSASQEPAQLPSTENWALRIIEVVAPEEIPAFRTLAEPYVAARSMGRLRGMRGPGALGSGLDVVAALTPVALLMCDVAKGVLAETAKDAITHRVTKIFRKKALTEAAVPLPLTAERLASARSRALKAAIDAGVEPEKARAMVDALIGSLLDSRD</sequence>